<evidence type="ECO:0000259" key="1">
    <source>
        <dbReference type="SMART" id="SM00829"/>
    </source>
</evidence>
<keyword evidence="3" id="KW-1185">Reference proteome</keyword>
<dbReference type="Proteomes" id="UP000077266">
    <property type="component" value="Unassembled WGS sequence"/>
</dbReference>
<dbReference type="EMBL" id="KV425966">
    <property type="protein sequence ID" value="KZV94854.1"/>
    <property type="molecule type" value="Genomic_DNA"/>
</dbReference>
<sequence length="354" mass="38026">MATMRALLVIGQGQVAVRDDVPKPVPGKGEVLVKVAYAGLNPTDWKHAYSPQLAPKVVGTVSGCDYAGTIVEFGPGVEGVRIGQKLFGFVHGSNPSAPYPNGAFAEYVVVDANLIINVPENMKLEVAAGQGVAAVTTGQMLWQSQNLPSPEKPGDFSQYFLVWSGATGVGQWLIQIAHLSGLRVITTASLKHTERLKSLGASEVIDYRSPDVAQRIREFTKNRLTSAGICEISPEHLPIVVEALSDEGGVLSVITPRPLQKEDIKWTKEVAYVPSGAYTLNGKAFETPIQLPAIPAHYELGKKIVKVLSQLLEEGKITPVPVRVVGGLESIAGAFEEMRLGKVSGERIVFKIEQ</sequence>
<dbReference type="InterPro" id="IPR011032">
    <property type="entry name" value="GroES-like_sf"/>
</dbReference>
<dbReference type="SUPFAM" id="SSF51735">
    <property type="entry name" value="NAD(P)-binding Rossmann-fold domains"/>
    <property type="match status" value="1"/>
</dbReference>
<dbReference type="Gene3D" id="3.40.50.720">
    <property type="entry name" value="NAD(P)-binding Rossmann-like Domain"/>
    <property type="match status" value="1"/>
</dbReference>
<dbReference type="Gene3D" id="3.90.180.10">
    <property type="entry name" value="Medium-chain alcohol dehydrogenases, catalytic domain"/>
    <property type="match status" value="1"/>
</dbReference>
<evidence type="ECO:0000313" key="2">
    <source>
        <dbReference type="EMBL" id="KZV94854.1"/>
    </source>
</evidence>
<dbReference type="PANTHER" id="PTHR45348">
    <property type="entry name" value="HYPOTHETICAL OXIDOREDUCTASE (EUROFUNG)"/>
    <property type="match status" value="1"/>
</dbReference>
<dbReference type="SUPFAM" id="SSF50129">
    <property type="entry name" value="GroES-like"/>
    <property type="match status" value="1"/>
</dbReference>
<dbReference type="InterPro" id="IPR047122">
    <property type="entry name" value="Trans-enoyl_RdTase-like"/>
</dbReference>
<organism evidence="2 3">
    <name type="scientific">Exidia glandulosa HHB12029</name>
    <dbReference type="NCBI Taxonomy" id="1314781"/>
    <lineage>
        <taxon>Eukaryota</taxon>
        <taxon>Fungi</taxon>
        <taxon>Dikarya</taxon>
        <taxon>Basidiomycota</taxon>
        <taxon>Agaricomycotina</taxon>
        <taxon>Agaricomycetes</taxon>
        <taxon>Auriculariales</taxon>
        <taxon>Exidiaceae</taxon>
        <taxon>Exidia</taxon>
    </lineage>
</organism>
<dbReference type="STRING" id="1314781.A0A165JHJ8"/>
<reference evidence="2 3" key="1">
    <citation type="journal article" date="2016" name="Mol. Biol. Evol.">
        <title>Comparative Genomics of Early-Diverging Mushroom-Forming Fungi Provides Insights into the Origins of Lignocellulose Decay Capabilities.</title>
        <authorList>
            <person name="Nagy L.G."/>
            <person name="Riley R."/>
            <person name="Tritt A."/>
            <person name="Adam C."/>
            <person name="Daum C."/>
            <person name="Floudas D."/>
            <person name="Sun H."/>
            <person name="Yadav J.S."/>
            <person name="Pangilinan J."/>
            <person name="Larsson K.H."/>
            <person name="Matsuura K."/>
            <person name="Barry K."/>
            <person name="Labutti K."/>
            <person name="Kuo R."/>
            <person name="Ohm R.A."/>
            <person name="Bhattacharya S.S."/>
            <person name="Shirouzu T."/>
            <person name="Yoshinaga Y."/>
            <person name="Martin F.M."/>
            <person name="Grigoriev I.V."/>
            <person name="Hibbett D.S."/>
        </authorList>
    </citation>
    <scope>NUCLEOTIDE SEQUENCE [LARGE SCALE GENOMIC DNA]</scope>
    <source>
        <strain evidence="2 3">HHB12029</strain>
    </source>
</reference>
<evidence type="ECO:0000313" key="3">
    <source>
        <dbReference type="Proteomes" id="UP000077266"/>
    </source>
</evidence>
<dbReference type="FunCoup" id="A0A165JHJ8">
    <property type="interactions" value="11"/>
</dbReference>
<dbReference type="OrthoDB" id="3233595at2759"/>
<feature type="domain" description="Enoyl reductase (ER)" evidence="1">
    <location>
        <begin position="11"/>
        <end position="350"/>
    </location>
</feature>
<protein>
    <submittedName>
        <fullName evidence="2">Zinc-binding oxidoreductase ToxD</fullName>
    </submittedName>
</protein>
<proteinExistence type="predicted"/>
<dbReference type="PANTHER" id="PTHR45348:SF2">
    <property type="entry name" value="ZINC-TYPE ALCOHOL DEHYDROGENASE-LIKE PROTEIN C2E1P3.01"/>
    <property type="match status" value="1"/>
</dbReference>
<dbReference type="InterPro" id="IPR013149">
    <property type="entry name" value="ADH-like_C"/>
</dbReference>
<gene>
    <name evidence="2" type="ORF">EXIGLDRAFT_644804</name>
</gene>
<dbReference type="InterPro" id="IPR020843">
    <property type="entry name" value="ER"/>
</dbReference>
<dbReference type="Pfam" id="PF08240">
    <property type="entry name" value="ADH_N"/>
    <property type="match status" value="1"/>
</dbReference>
<dbReference type="InParanoid" id="A0A165JHJ8"/>
<dbReference type="InterPro" id="IPR036291">
    <property type="entry name" value="NAD(P)-bd_dom_sf"/>
</dbReference>
<dbReference type="CDD" id="cd08249">
    <property type="entry name" value="enoyl_reductase_like"/>
    <property type="match status" value="1"/>
</dbReference>
<accession>A0A165JHJ8</accession>
<dbReference type="InterPro" id="IPR013154">
    <property type="entry name" value="ADH-like_N"/>
</dbReference>
<dbReference type="AlphaFoldDB" id="A0A165JHJ8"/>
<dbReference type="Pfam" id="PF00107">
    <property type="entry name" value="ADH_zinc_N"/>
    <property type="match status" value="1"/>
</dbReference>
<name>A0A165JHJ8_EXIGL</name>
<dbReference type="SMART" id="SM00829">
    <property type="entry name" value="PKS_ER"/>
    <property type="match status" value="1"/>
</dbReference>
<dbReference type="GO" id="GO:0016651">
    <property type="term" value="F:oxidoreductase activity, acting on NAD(P)H"/>
    <property type="evidence" value="ECO:0007669"/>
    <property type="project" value="InterPro"/>
</dbReference>